<dbReference type="SUPFAM" id="SSF74982">
    <property type="entry name" value="Small protein B (SmpB)"/>
    <property type="match status" value="1"/>
</dbReference>
<sequence>MGAHILAKKDYVLAKNKKALHNFAVLETYVAGLELKGYEVKAIREGKVSFEGSYVEGEDGELYVVNLYIGRYSKQSKNFVEEDAKRNRRLLLNKNEVLGVLRDISEKGKTAVPLALVLRNGRIKLEIAVAKGKGEFEKKVVTKERQLQLDLAREAKEIMSR</sequence>
<dbReference type="PANTHER" id="PTHR30308:SF2">
    <property type="entry name" value="SSRA-BINDING PROTEIN"/>
    <property type="match status" value="1"/>
</dbReference>
<comment type="function">
    <text evidence="3">Required for rescue of stalled ribosomes mediated by trans-translation. Binds to transfer-messenger RNA (tmRNA), required for stable association of tmRNA with ribosomes. tmRNA and SmpB together mimic tRNA shape, replacing the anticodon stem-loop with SmpB. tmRNA is encoded by the ssrA gene; the 2 termini fold to resemble tRNA(Ala) and it encodes a 'tag peptide', a short internal open reading frame. During trans-translation Ala-aminoacylated tmRNA acts like a tRNA, entering the A-site of stalled ribosomes, displacing the stalled mRNA. The ribosome then switches to translate the ORF on the tmRNA; the nascent peptide is terminated with the 'tag peptide' encoded by the tmRNA and targeted for degradation. The ribosome is freed to recommence translation, which seems to be the essential function of trans-translation.</text>
</comment>
<dbReference type="GO" id="GO:0070930">
    <property type="term" value="P:trans-translation-dependent protein tagging"/>
    <property type="evidence" value="ECO:0007669"/>
    <property type="project" value="TreeGrafter"/>
</dbReference>
<dbReference type="NCBIfam" id="TIGR00086">
    <property type="entry name" value="smpB"/>
    <property type="match status" value="1"/>
</dbReference>
<dbReference type="InterPro" id="IPR023620">
    <property type="entry name" value="SmpB"/>
</dbReference>
<comment type="similarity">
    <text evidence="3">Belongs to the SmpB family.</text>
</comment>
<dbReference type="GO" id="GO:0005829">
    <property type="term" value="C:cytosol"/>
    <property type="evidence" value="ECO:0007669"/>
    <property type="project" value="TreeGrafter"/>
</dbReference>
<dbReference type="GO" id="GO:0070929">
    <property type="term" value="P:trans-translation"/>
    <property type="evidence" value="ECO:0007669"/>
    <property type="project" value="UniProtKB-UniRule"/>
</dbReference>
<dbReference type="CDD" id="cd09294">
    <property type="entry name" value="SmpB"/>
    <property type="match status" value="1"/>
</dbReference>
<evidence type="ECO:0000313" key="5">
    <source>
        <dbReference type="Proteomes" id="UP000262056"/>
    </source>
</evidence>
<reference evidence="4 5" key="1">
    <citation type="journal article" date="2018" name="Nat. Biotechnol.">
        <title>A standardized bacterial taxonomy based on genome phylogeny substantially revises the tree of life.</title>
        <authorList>
            <person name="Parks D.H."/>
            <person name="Chuvochina M."/>
            <person name="Waite D.W."/>
            <person name="Rinke C."/>
            <person name="Skarshewski A."/>
            <person name="Chaumeil P.A."/>
            <person name="Hugenholtz P."/>
        </authorList>
    </citation>
    <scope>NUCLEOTIDE SEQUENCE [LARGE SCALE GENOMIC DNA]</scope>
    <source>
        <strain evidence="4">UBA12021</strain>
    </source>
</reference>
<keyword evidence="1 3" id="KW-0963">Cytoplasm</keyword>
<name>A0A656PP89_UNCKA</name>
<organism evidence="4 5">
    <name type="scientific">candidate division WWE3 bacterium</name>
    <dbReference type="NCBI Taxonomy" id="2053526"/>
    <lineage>
        <taxon>Bacteria</taxon>
        <taxon>Katanobacteria</taxon>
    </lineage>
</organism>
<evidence type="ECO:0000256" key="1">
    <source>
        <dbReference type="ARBA" id="ARBA00022490"/>
    </source>
</evidence>
<gene>
    <name evidence="3" type="primary">smpB</name>
    <name evidence="4" type="ORF">DIU24_00825</name>
</gene>
<dbReference type="GO" id="GO:0003723">
    <property type="term" value="F:RNA binding"/>
    <property type="evidence" value="ECO:0007669"/>
    <property type="project" value="UniProtKB-UniRule"/>
</dbReference>
<evidence type="ECO:0000313" key="4">
    <source>
        <dbReference type="EMBL" id="HCQ40236.1"/>
    </source>
</evidence>
<dbReference type="PROSITE" id="PS01317">
    <property type="entry name" value="SSRP"/>
    <property type="match status" value="1"/>
</dbReference>
<dbReference type="Gene3D" id="2.40.280.10">
    <property type="match status" value="1"/>
</dbReference>
<dbReference type="HAMAP" id="MF_00023">
    <property type="entry name" value="SmpB"/>
    <property type="match status" value="1"/>
</dbReference>
<accession>A0A656PP89</accession>
<dbReference type="EMBL" id="DQFB01000002">
    <property type="protein sequence ID" value="HCQ40236.1"/>
    <property type="molecule type" value="Genomic_DNA"/>
</dbReference>
<comment type="caution">
    <text evidence="4">The sequence shown here is derived from an EMBL/GenBank/DDBJ whole genome shotgun (WGS) entry which is preliminary data.</text>
</comment>
<protein>
    <recommendedName>
        <fullName evidence="3">SsrA-binding protein</fullName>
    </recommendedName>
    <alternativeName>
        <fullName evidence="3">Small protein B</fullName>
    </alternativeName>
</protein>
<dbReference type="InterPro" id="IPR020081">
    <property type="entry name" value="SsrA-bd_prot_CS"/>
</dbReference>
<dbReference type="Proteomes" id="UP000262056">
    <property type="component" value="Unassembled WGS sequence"/>
</dbReference>
<keyword evidence="2 3" id="KW-0694">RNA-binding</keyword>
<proteinExistence type="inferred from homology"/>
<evidence type="ECO:0000256" key="3">
    <source>
        <dbReference type="HAMAP-Rule" id="MF_00023"/>
    </source>
</evidence>
<dbReference type="Pfam" id="PF01668">
    <property type="entry name" value="SmpB"/>
    <property type="match status" value="1"/>
</dbReference>
<evidence type="ECO:0000256" key="2">
    <source>
        <dbReference type="ARBA" id="ARBA00022884"/>
    </source>
</evidence>
<dbReference type="NCBIfam" id="NF003843">
    <property type="entry name" value="PRK05422.1"/>
    <property type="match status" value="1"/>
</dbReference>
<dbReference type="InterPro" id="IPR000037">
    <property type="entry name" value="SsrA-bd_prot"/>
</dbReference>
<dbReference type="AlphaFoldDB" id="A0A656PP89"/>
<dbReference type="PANTHER" id="PTHR30308">
    <property type="entry name" value="TMRNA-BINDING COMPONENT OF TRANS-TRANSLATION TAGGING COMPLEX"/>
    <property type="match status" value="1"/>
</dbReference>
<comment type="subcellular location">
    <subcellularLocation>
        <location evidence="3">Cytoplasm</location>
    </subcellularLocation>
    <text evidence="3">The tmRNA-SmpB complex associates with stalled 70S ribosomes.</text>
</comment>